<dbReference type="InterPro" id="IPR005531">
    <property type="entry name" value="Asp23"/>
</dbReference>
<gene>
    <name evidence="3" type="ORF">RM423_03610</name>
</gene>
<reference evidence="4" key="1">
    <citation type="submission" date="2023-07" db="EMBL/GenBank/DDBJ databases">
        <title>30 novel species of actinomycetes from the DSMZ collection.</title>
        <authorList>
            <person name="Nouioui I."/>
        </authorList>
    </citation>
    <scope>NUCLEOTIDE SEQUENCE [LARGE SCALE GENOMIC DNA]</scope>
    <source>
        <strain evidence="4">DSM 44399</strain>
    </source>
</reference>
<accession>A0ABU2J657</accession>
<dbReference type="RefSeq" id="WP_311421625.1">
    <property type="nucleotide sequence ID" value="NZ_JAVREH010000003.1"/>
</dbReference>
<dbReference type="EMBL" id="JAVREH010000003">
    <property type="protein sequence ID" value="MDT0260474.1"/>
    <property type="molecule type" value="Genomic_DNA"/>
</dbReference>
<evidence type="ECO:0000256" key="1">
    <source>
        <dbReference type="ARBA" id="ARBA00005721"/>
    </source>
</evidence>
<dbReference type="Proteomes" id="UP001183176">
    <property type="component" value="Unassembled WGS sequence"/>
</dbReference>
<dbReference type="PANTHER" id="PTHR34297:SF3">
    <property type="entry name" value="ALKALINE SHOCK PROTEIN 23"/>
    <property type="match status" value="1"/>
</dbReference>
<sequence>MTATISDAGQPRPGESSQQPAVPGRGELGTLTINDSVVAKIASRAALDVPDAGAAAPRVLGRSLGKAGGLGRESSLQELPKASAHVDGSVALLDLHISVRWGASVPGTAEAVRESVRSRVNELTGLNVAEVTIAVTGLVTHLAPPPRVR</sequence>
<proteinExistence type="inferred from homology"/>
<organism evidence="3 4">
    <name type="scientific">Jatrophihabitans lederbergiae</name>
    <dbReference type="NCBI Taxonomy" id="3075547"/>
    <lineage>
        <taxon>Bacteria</taxon>
        <taxon>Bacillati</taxon>
        <taxon>Actinomycetota</taxon>
        <taxon>Actinomycetes</taxon>
        <taxon>Jatrophihabitantales</taxon>
        <taxon>Jatrophihabitantaceae</taxon>
        <taxon>Jatrophihabitans</taxon>
    </lineage>
</organism>
<evidence type="ECO:0000313" key="4">
    <source>
        <dbReference type="Proteomes" id="UP001183176"/>
    </source>
</evidence>
<feature type="region of interest" description="Disordered" evidence="2">
    <location>
        <begin position="1"/>
        <end position="28"/>
    </location>
</feature>
<dbReference type="Pfam" id="PF03780">
    <property type="entry name" value="Asp23"/>
    <property type="match status" value="1"/>
</dbReference>
<comment type="caution">
    <text evidence="3">The sequence shown here is derived from an EMBL/GenBank/DDBJ whole genome shotgun (WGS) entry which is preliminary data.</text>
</comment>
<dbReference type="PANTHER" id="PTHR34297">
    <property type="entry name" value="HYPOTHETICAL CYTOSOLIC PROTEIN-RELATED"/>
    <property type="match status" value="1"/>
</dbReference>
<evidence type="ECO:0000256" key="2">
    <source>
        <dbReference type="SAM" id="MobiDB-lite"/>
    </source>
</evidence>
<keyword evidence="4" id="KW-1185">Reference proteome</keyword>
<name>A0ABU2J657_9ACTN</name>
<evidence type="ECO:0000313" key="3">
    <source>
        <dbReference type="EMBL" id="MDT0260474.1"/>
    </source>
</evidence>
<comment type="similarity">
    <text evidence="1">Belongs to the asp23 family.</text>
</comment>
<protein>
    <submittedName>
        <fullName evidence="3">Asp23/Gls24 family envelope stress response protein</fullName>
    </submittedName>
</protein>